<evidence type="ECO:0000313" key="1">
    <source>
        <dbReference type="Proteomes" id="UP000887564"/>
    </source>
</evidence>
<keyword evidence="1" id="KW-1185">Reference proteome</keyword>
<dbReference type="AlphaFoldDB" id="A0A914S523"/>
<reference evidence="2" key="1">
    <citation type="submission" date="2022-11" db="UniProtKB">
        <authorList>
            <consortium name="WormBaseParasite"/>
        </authorList>
    </citation>
    <scope>IDENTIFICATION</scope>
</reference>
<protein>
    <submittedName>
        <fullName evidence="2">Uncharacterized protein</fullName>
    </submittedName>
</protein>
<dbReference type="WBParaSite" id="PEQ_0001226401-mRNA-1">
    <property type="protein sequence ID" value="PEQ_0001226401-mRNA-1"/>
    <property type="gene ID" value="PEQ_0001226401"/>
</dbReference>
<sequence>MQLEVEYNRYLFLPTVDGKQLPANPYWMLTVIPAGTMNYASPVPYLTGLNREDGVEVAIAEAIIDRYKYWPDPSDEDAIRAKFVEVRVLLGRFSFDCSLDYQC</sequence>
<name>A0A914S523_PAREQ</name>
<accession>A0A914S523</accession>
<organism evidence="1 2">
    <name type="scientific">Parascaris equorum</name>
    <name type="common">Equine roundworm</name>
    <dbReference type="NCBI Taxonomy" id="6256"/>
    <lineage>
        <taxon>Eukaryota</taxon>
        <taxon>Metazoa</taxon>
        <taxon>Ecdysozoa</taxon>
        <taxon>Nematoda</taxon>
        <taxon>Chromadorea</taxon>
        <taxon>Rhabditida</taxon>
        <taxon>Spirurina</taxon>
        <taxon>Ascaridomorpha</taxon>
        <taxon>Ascaridoidea</taxon>
        <taxon>Ascarididae</taxon>
        <taxon>Parascaris</taxon>
    </lineage>
</organism>
<proteinExistence type="predicted"/>
<evidence type="ECO:0000313" key="2">
    <source>
        <dbReference type="WBParaSite" id="PEQ_0001226401-mRNA-1"/>
    </source>
</evidence>
<dbReference type="Proteomes" id="UP000887564">
    <property type="component" value="Unplaced"/>
</dbReference>